<dbReference type="GO" id="GO:0016705">
    <property type="term" value="F:oxidoreductase activity, acting on paired donors, with incorporation or reduction of molecular oxygen"/>
    <property type="evidence" value="ECO:0007669"/>
    <property type="project" value="InterPro"/>
</dbReference>
<keyword evidence="3 6" id="KW-0479">Metal-binding</keyword>
<evidence type="ECO:0000313" key="10">
    <source>
        <dbReference type="Proteomes" id="UP000001514"/>
    </source>
</evidence>
<dbReference type="InterPro" id="IPR001128">
    <property type="entry name" value="Cyt_P450"/>
</dbReference>
<reference evidence="9 10" key="1">
    <citation type="journal article" date="2011" name="Science">
        <title>The Selaginella genome identifies genetic changes associated with the evolution of vascular plants.</title>
        <authorList>
            <person name="Banks J.A."/>
            <person name="Nishiyama T."/>
            <person name="Hasebe M."/>
            <person name="Bowman J.L."/>
            <person name="Gribskov M."/>
            <person name="dePamphilis C."/>
            <person name="Albert V.A."/>
            <person name="Aono N."/>
            <person name="Aoyama T."/>
            <person name="Ambrose B.A."/>
            <person name="Ashton N.W."/>
            <person name="Axtell M.J."/>
            <person name="Barker E."/>
            <person name="Barker M.S."/>
            <person name="Bennetzen J.L."/>
            <person name="Bonawitz N.D."/>
            <person name="Chapple C."/>
            <person name="Cheng C."/>
            <person name="Correa L.G."/>
            <person name="Dacre M."/>
            <person name="DeBarry J."/>
            <person name="Dreyer I."/>
            <person name="Elias M."/>
            <person name="Engstrom E.M."/>
            <person name="Estelle M."/>
            <person name="Feng L."/>
            <person name="Finet C."/>
            <person name="Floyd S.K."/>
            <person name="Frommer W.B."/>
            <person name="Fujita T."/>
            <person name="Gramzow L."/>
            <person name="Gutensohn M."/>
            <person name="Harholt J."/>
            <person name="Hattori M."/>
            <person name="Heyl A."/>
            <person name="Hirai T."/>
            <person name="Hiwatashi Y."/>
            <person name="Ishikawa M."/>
            <person name="Iwata M."/>
            <person name="Karol K.G."/>
            <person name="Koehler B."/>
            <person name="Kolukisaoglu U."/>
            <person name="Kubo M."/>
            <person name="Kurata T."/>
            <person name="Lalonde S."/>
            <person name="Li K."/>
            <person name="Li Y."/>
            <person name="Litt A."/>
            <person name="Lyons E."/>
            <person name="Manning G."/>
            <person name="Maruyama T."/>
            <person name="Michael T.P."/>
            <person name="Mikami K."/>
            <person name="Miyazaki S."/>
            <person name="Morinaga S."/>
            <person name="Murata T."/>
            <person name="Mueller-Roeber B."/>
            <person name="Nelson D.R."/>
            <person name="Obara M."/>
            <person name="Oguri Y."/>
            <person name="Olmstead R.G."/>
            <person name="Onodera N."/>
            <person name="Petersen B.L."/>
            <person name="Pils B."/>
            <person name="Prigge M."/>
            <person name="Rensing S.A."/>
            <person name="Riano-Pachon D.M."/>
            <person name="Roberts A.W."/>
            <person name="Sato Y."/>
            <person name="Scheller H.V."/>
            <person name="Schulz B."/>
            <person name="Schulz C."/>
            <person name="Shakirov E.V."/>
            <person name="Shibagaki N."/>
            <person name="Shinohara N."/>
            <person name="Shippen D.E."/>
            <person name="Soerensen I."/>
            <person name="Sotooka R."/>
            <person name="Sugimoto N."/>
            <person name="Sugita M."/>
            <person name="Sumikawa N."/>
            <person name="Tanurdzic M."/>
            <person name="Theissen G."/>
            <person name="Ulvskov P."/>
            <person name="Wakazuki S."/>
            <person name="Weng J.K."/>
            <person name="Willats W.W."/>
            <person name="Wipf D."/>
            <person name="Wolf P.G."/>
            <person name="Yang L."/>
            <person name="Zimmer A.D."/>
            <person name="Zhu Q."/>
            <person name="Mitros T."/>
            <person name="Hellsten U."/>
            <person name="Loque D."/>
            <person name="Otillar R."/>
            <person name="Salamov A."/>
            <person name="Schmutz J."/>
            <person name="Shapiro H."/>
            <person name="Lindquist E."/>
            <person name="Lucas S."/>
            <person name="Rokhsar D."/>
            <person name="Grigoriev I.V."/>
        </authorList>
    </citation>
    <scope>NUCLEOTIDE SEQUENCE [LARGE SCALE GENOMIC DNA]</scope>
</reference>
<dbReference type="GO" id="GO:0020037">
    <property type="term" value="F:heme binding"/>
    <property type="evidence" value="ECO:0007669"/>
    <property type="project" value="InterPro"/>
</dbReference>
<dbReference type="HOGENOM" id="CLU_001570_4_1_1"/>
<comment type="similarity">
    <text evidence="1 7">Belongs to the cytochrome P450 family.</text>
</comment>
<dbReference type="EMBL" id="GL377650">
    <property type="protein sequence ID" value="EFJ10985.1"/>
    <property type="molecule type" value="Genomic_DNA"/>
</dbReference>
<dbReference type="Gramene" id="EFJ10985">
    <property type="protein sequence ID" value="EFJ10985"/>
    <property type="gene ID" value="SELMODRAFT_126936"/>
</dbReference>
<gene>
    <name evidence="9" type="primary">CYP793B2</name>
    <name evidence="9" type="ORF">SELMODRAFT_126936</name>
</gene>
<keyword evidence="10" id="KW-1185">Reference proteome</keyword>
<dbReference type="AlphaFoldDB" id="D8SX71"/>
<feature type="binding site" description="axial binding residue" evidence="6">
    <location>
        <position position="443"/>
    </location>
    <ligand>
        <name>heme</name>
        <dbReference type="ChEBI" id="CHEBI:30413"/>
    </ligand>
    <ligandPart>
        <name>Fe</name>
        <dbReference type="ChEBI" id="CHEBI:18248"/>
    </ligandPart>
</feature>
<dbReference type="CDD" id="cd20618">
    <property type="entry name" value="CYP71_clan"/>
    <property type="match status" value="1"/>
</dbReference>
<dbReference type="eggNOG" id="KOG0156">
    <property type="taxonomic scope" value="Eukaryota"/>
</dbReference>
<dbReference type="GO" id="GO:0044550">
    <property type="term" value="P:secondary metabolite biosynthetic process"/>
    <property type="evidence" value="ECO:0007669"/>
    <property type="project" value="UniProtKB-ARBA"/>
</dbReference>
<keyword evidence="2 6" id="KW-0349">Heme</keyword>
<keyword evidence="8" id="KW-1133">Transmembrane helix</keyword>
<dbReference type="Proteomes" id="UP000001514">
    <property type="component" value="Unassembled WGS sequence"/>
</dbReference>
<evidence type="ECO:0000256" key="1">
    <source>
        <dbReference type="ARBA" id="ARBA00010617"/>
    </source>
</evidence>
<keyword evidence="4 7" id="KW-0560">Oxidoreductase</keyword>
<dbReference type="PANTHER" id="PTHR47944:SF4">
    <property type="entry name" value="OS09G0441700 PROTEIN"/>
    <property type="match status" value="1"/>
</dbReference>
<dbReference type="GO" id="GO:0005506">
    <property type="term" value="F:iron ion binding"/>
    <property type="evidence" value="ECO:0007669"/>
    <property type="project" value="InterPro"/>
</dbReference>
<dbReference type="SUPFAM" id="SSF48264">
    <property type="entry name" value="Cytochrome P450"/>
    <property type="match status" value="1"/>
</dbReference>
<evidence type="ECO:0000256" key="6">
    <source>
        <dbReference type="PIRSR" id="PIRSR602401-1"/>
    </source>
</evidence>
<dbReference type="InParanoid" id="D8SX71"/>
<keyword evidence="5 6" id="KW-0408">Iron</keyword>
<name>D8SX71_SELML</name>
<feature type="transmembrane region" description="Helical" evidence="8">
    <location>
        <begin position="6"/>
        <end position="23"/>
    </location>
</feature>
<accession>D8SX71</accession>
<evidence type="ECO:0000313" key="9">
    <source>
        <dbReference type="EMBL" id="EFJ10985.1"/>
    </source>
</evidence>
<dbReference type="Gene3D" id="1.10.630.10">
    <property type="entry name" value="Cytochrome P450"/>
    <property type="match status" value="1"/>
</dbReference>
<proteinExistence type="inferred from homology"/>
<dbReference type="PANTHER" id="PTHR47944">
    <property type="entry name" value="CYTOCHROME P450 98A9"/>
    <property type="match status" value="1"/>
</dbReference>
<dbReference type="PRINTS" id="PR00385">
    <property type="entry name" value="P450"/>
</dbReference>
<comment type="cofactor">
    <cofactor evidence="6">
        <name>heme</name>
        <dbReference type="ChEBI" id="CHEBI:30413"/>
    </cofactor>
</comment>
<dbReference type="GO" id="GO:0004497">
    <property type="term" value="F:monooxygenase activity"/>
    <property type="evidence" value="ECO:0007669"/>
    <property type="project" value="UniProtKB-KW"/>
</dbReference>
<organism evidence="10">
    <name type="scientific">Selaginella moellendorffii</name>
    <name type="common">Spikemoss</name>
    <dbReference type="NCBI Taxonomy" id="88036"/>
    <lineage>
        <taxon>Eukaryota</taxon>
        <taxon>Viridiplantae</taxon>
        <taxon>Streptophyta</taxon>
        <taxon>Embryophyta</taxon>
        <taxon>Tracheophyta</taxon>
        <taxon>Lycopodiopsida</taxon>
        <taxon>Selaginellales</taxon>
        <taxon>Selaginellaceae</taxon>
        <taxon>Selaginella</taxon>
    </lineage>
</organism>
<dbReference type="InterPro" id="IPR017972">
    <property type="entry name" value="Cyt_P450_CS"/>
</dbReference>
<evidence type="ECO:0000256" key="3">
    <source>
        <dbReference type="ARBA" id="ARBA00022723"/>
    </source>
</evidence>
<evidence type="ECO:0000256" key="5">
    <source>
        <dbReference type="ARBA" id="ARBA00023004"/>
    </source>
</evidence>
<keyword evidence="7" id="KW-0503">Monooxygenase</keyword>
<sequence>MASDFVLVVAAALSITAVLWKLWKSRIKSSLLPPGPIGLPLIGHLHLLFANPPHTVLQRLSARHGPIMSLRFGHVPVVVASSPAAAKEFLKTHDAAFASRPLSAAGRIIVHYNADIVFAPYGDSWRHLRKIATLELLTARRIDMFRSARMEEVRSMCRSLLVADDRETGIVDVRGRVTALTFNLITFMLMGKISSLSCSWASVMIAGTFEVCGEFPIEDYFPWLPKFLDPAEHRMHSLAKSLHEFLGDNISEHENKRKNNKKNNTDEDFLDILLSLRDNGDKHLQNENIRSVMTNLVTAGTDTSAVTLEWAMAESIKNPTIAAKAREEIELVLGEKWRTKMVEEPDLSQLTYLQAIVKETLRLHPAGPLLVPHQSTEAVSNVMGYHVPRGTTVLINAYAIARDSTAWGDDALLFRPERFLGTDLDIRGRDFEAVPFGSGRRQCPGMALALTTVHLTLANLLHGFEWREPSGESIDTSKEQYGLTLLLAKKLRLIATPRLEQGTL</sequence>
<dbReference type="InterPro" id="IPR002401">
    <property type="entry name" value="Cyt_P450_E_grp-I"/>
</dbReference>
<evidence type="ECO:0000256" key="8">
    <source>
        <dbReference type="SAM" id="Phobius"/>
    </source>
</evidence>
<keyword evidence="8" id="KW-0472">Membrane</keyword>
<dbReference type="InterPro" id="IPR036396">
    <property type="entry name" value="Cyt_P450_sf"/>
</dbReference>
<dbReference type="PRINTS" id="PR00463">
    <property type="entry name" value="EP450I"/>
</dbReference>
<dbReference type="PROSITE" id="PS00086">
    <property type="entry name" value="CYTOCHROME_P450"/>
    <property type="match status" value="1"/>
</dbReference>
<keyword evidence="8" id="KW-0812">Transmembrane</keyword>
<evidence type="ECO:0000256" key="7">
    <source>
        <dbReference type="RuleBase" id="RU000461"/>
    </source>
</evidence>
<dbReference type="STRING" id="88036.D8SX71"/>
<evidence type="ECO:0000256" key="2">
    <source>
        <dbReference type="ARBA" id="ARBA00022617"/>
    </source>
</evidence>
<evidence type="ECO:0000256" key="4">
    <source>
        <dbReference type="ARBA" id="ARBA00023002"/>
    </source>
</evidence>
<dbReference type="Pfam" id="PF00067">
    <property type="entry name" value="p450"/>
    <property type="match status" value="1"/>
</dbReference>
<dbReference type="KEGG" id="smo:SELMODRAFT_126936"/>
<protein>
    <submittedName>
        <fullName evidence="9">Uncharacterized protein CYP793B2</fullName>
    </submittedName>
</protein>